<reference evidence="2" key="1">
    <citation type="journal article" date="2023" name="G3 (Bethesda)">
        <title>Genome assembly and association tests identify interacting loci associated with vigor, precocity, and sex in interspecific pistachio rootstocks.</title>
        <authorList>
            <person name="Palmer W."/>
            <person name="Jacygrad E."/>
            <person name="Sagayaradj S."/>
            <person name="Cavanaugh K."/>
            <person name="Han R."/>
            <person name="Bertier L."/>
            <person name="Beede B."/>
            <person name="Kafkas S."/>
            <person name="Golino D."/>
            <person name="Preece J."/>
            <person name="Michelmore R."/>
        </authorList>
    </citation>
    <scope>NUCLEOTIDE SEQUENCE [LARGE SCALE GENOMIC DNA]</scope>
</reference>
<name>A0ACC0X2Y4_9ROSI</name>
<evidence type="ECO:0000313" key="1">
    <source>
        <dbReference type="EMBL" id="KAJ0007944.1"/>
    </source>
</evidence>
<proteinExistence type="predicted"/>
<comment type="caution">
    <text evidence="1">The sequence shown here is derived from an EMBL/GenBank/DDBJ whole genome shotgun (WGS) entry which is preliminary data.</text>
</comment>
<keyword evidence="2" id="KW-1185">Reference proteome</keyword>
<protein>
    <submittedName>
        <fullName evidence="1">Uncharacterized protein</fullName>
    </submittedName>
</protein>
<dbReference type="EMBL" id="CM047750">
    <property type="protein sequence ID" value="KAJ0007944.1"/>
    <property type="molecule type" value="Genomic_DNA"/>
</dbReference>
<organism evidence="1 2">
    <name type="scientific">Pistacia integerrima</name>
    <dbReference type="NCBI Taxonomy" id="434235"/>
    <lineage>
        <taxon>Eukaryota</taxon>
        <taxon>Viridiplantae</taxon>
        <taxon>Streptophyta</taxon>
        <taxon>Embryophyta</taxon>
        <taxon>Tracheophyta</taxon>
        <taxon>Spermatophyta</taxon>
        <taxon>Magnoliopsida</taxon>
        <taxon>eudicotyledons</taxon>
        <taxon>Gunneridae</taxon>
        <taxon>Pentapetalae</taxon>
        <taxon>rosids</taxon>
        <taxon>malvids</taxon>
        <taxon>Sapindales</taxon>
        <taxon>Anacardiaceae</taxon>
        <taxon>Pistacia</taxon>
    </lineage>
</organism>
<gene>
    <name evidence="1" type="ORF">Pint_29116</name>
</gene>
<accession>A0ACC0X2Y4</accession>
<evidence type="ECO:0000313" key="2">
    <source>
        <dbReference type="Proteomes" id="UP001163603"/>
    </source>
</evidence>
<dbReference type="Proteomes" id="UP001163603">
    <property type="component" value="Chromosome 15"/>
</dbReference>
<sequence>MMLGTKTYPFIRRQITGRVRCNSRRI</sequence>